<dbReference type="InterPro" id="IPR006286">
    <property type="entry name" value="C56_PfpI-like"/>
</dbReference>
<dbReference type="Proteomes" id="UP000031760">
    <property type="component" value="Chromosome"/>
</dbReference>
<evidence type="ECO:0000313" key="3">
    <source>
        <dbReference type="EMBL" id="BAO56158.1"/>
    </source>
</evidence>
<accession>W8VWA7</accession>
<evidence type="ECO:0000256" key="1">
    <source>
        <dbReference type="ARBA" id="ARBA00008542"/>
    </source>
</evidence>
<feature type="domain" description="DJ-1/PfpI" evidence="2">
    <location>
        <begin position="4"/>
        <end position="172"/>
    </location>
</feature>
<reference evidence="3 4" key="1">
    <citation type="journal article" date="2014" name="Proc. Natl. Acad. Sci. U.S.A.">
        <title>Functional characterization of flavobacteria rhodopsins reveals a unique class of light-driven chloride pump in bacteria.</title>
        <authorList>
            <person name="Yoshizawa S."/>
            <person name="Kumagai Y."/>
            <person name="Kim H."/>
            <person name="Ogura Y."/>
            <person name="Hayashi T."/>
            <person name="Iwasaki W."/>
            <person name="DeLong E.F."/>
            <person name="Kogure K."/>
        </authorList>
    </citation>
    <scope>NUCLEOTIDE SEQUENCE [LARGE SCALE GENOMIC DNA]</scope>
    <source>
        <strain evidence="3 4">S1-08</strain>
    </source>
</reference>
<dbReference type="Pfam" id="PF01965">
    <property type="entry name" value="DJ-1_PfpI"/>
    <property type="match status" value="1"/>
</dbReference>
<dbReference type="HOGENOM" id="CLU_000445_44_4_10"/>
<organism evidence="3 4">
    <name type="scientific">Nonlabens marinus S1-08</name>
    <dbReference type="NCBI Taxonomy" id="1454201"/>
    <lineage>
        <taxon>Bacteria</taxon>
        <taxon>Pseudomonadati</taxon>
        <taxon>Bacteroidota</taxon>
        <taxon>Flavobacteriia</taxon>
        <taxon>Flavobacteriales</taxon>
        <taxon>Flavobacteriaceae</taxon>
        <taxon>Nonlabens</taxon>
    </lineage>
</organism>
<dbReference type="CDD" id="cd03134">
    <property type="entry name" value="GATase1_PfpI_like"/>
    <property type="match status" value="1"/>
</dbReference>
<proteinExistence type="inferred from homology"/>
<keyword evidence="4" id="KW-1185">Reference proteome</keyword>
<dbReference type="PANTHER" id="PTHR42733">
    <property type="entry name" value="DJ-1 PROTEIN"/>
    <property type="match status" value="1"/>
</dbReference>
<evidence type="ECO:0000259" key="2">
    <source>
        <dbReference type="Pfam" id="PF01965"/>
    </source>
</evidence>
<dbReference type="PROSITE" id="PS51276">
    <property type="entry name" value="PEPTIDASE_C56_PFPI"/>
    <property type="match status" value="1"/>
</dbReference>
<comment type="similarity">
    <text evidence="1">Belongs to the peptidase C56 family.</text>
</comment>
<dbReference type="InterPro" id="IPR029062">
    <property type="entry name" value="Class_I_gatase-like"/>
</dbReference>
<gene>
    <name evidence="3" type="ORF">NMS_2149</name>
</gene>
<name>W8VWA7_9FLAO</name>
<dbReference type="Gene3D" id="3.40.50.880">
    <property type="match status" value="1"/>
</dbReference>
<dbReference type="AlphaFoldDB" id="W8VWA7"/>
<dbReference type="STRING" id="1454201.NMS_2149"/>
<dbReference type="PANTHER" id="PTHR42733:SF12">
    <property type="entry name" value="PROTEINASE"/>
    <property type="match status" value="1"/>
</dbReference>
<sequence length="183" mass="20659">MMNKRVAILATNGFEEIELTSPMQALKDAGATVHIVSPEKNEIKSWRDGNWSNKYKVDKHISEVTVDDYEALLLPGGVINPDQLRTDEKSIGFIKDFFKHKKPVSAICHGLQSLINAEVVEGRKVTSYHSIRKDLENAGAHWVDEEVVVDQGFTTSRNPDDLPAFNKKVVEELREGKHERQHA</sequence>
<dbReference type="SUPFAM" id="SSF52317">
    <property type="entry name" value="Class I glutamine amidotransferase-like"/>
    <property type="match status" value="1"/>
</dbReference>
<protein>
    <submittedName>
        <fullName evidence="3">ThiJ/PfpI family protein</fullName>
    </submittedName>
</protein>
<dbReference type="NCBIfam" id="TIGR01382">
    <property type="entry name" value="PfpI"/>
    <property type="match status" value="1"/>
</dbReference>
<dbReference type="KEGG" id="nmf:NMS_2149"/>
<dbReference type="InterPro" id="IPR002818">
    <property type="entry name" value="DJ-1/PfpI"/>
</dbReference>
<dbReference type="EMBL" id="AP014548">
    <property type="protein sequence ID" value="BAO56158.1"/>
    <property type="molecule type" value="Genomic_DNA"/>
</dbReference>
<evidence type="ECO:0000313" key="4">
    <source>
        <dbReference type="Proteomes" id="UP000031760"/>
    </source>
</evidence>